<comment type="cofactor">
    <cofactor evidence="7">
        <name>Ni cation</name>
        <dbReference type="ChEBI" id="CHEBI:25516"/>
    </cofactor>
    <text evidence="7">Binds 2 nickel ions per subunit.</text>
</comment>
<comment type="caution">
    <text evidence="11">The sequence shown here is derived from an EMBL/GenBank/DDBJ whole genome shotgun (WGS) entry which is preliminary data.</text>
</comment>
<evidence type="ECO:0000313" key="11">
    <source>
        <dbReference type="EMBL" id="KAL3781963.1"/>
    </source>
</evidence>
<dbReference type="CDD" id="cd00407">
    <property type="entry name" value="Urease_beta"/>
    <property type="match status" value="1"/>
</dbReference>
<dbReference type="Pfam" id="PF01979">
    <property type="entry name" value="Amidohydro_1"/>
    <property type="match status" value="1"/>
</dbReference>
<dbReference type="InterPro" id="IPR017951">
    <property type="entry name" value="Urease_asu_c"/>
</dbReference>
<dbReference type="GO" id="GO:0009039">
    <property type="term" value="F:urease activity"/>
    <property type="evidence" value="ECO:0007669"/>
    <property type="project" value="UniProtKB-EC"/>
</dbReference>
<dbReference type="NCBIfam" id="TIGR01792">
    <property type="entry name" value="urease_alph"/>
    <property type="match status" value="1"/>
</dbReference>
<dbReference type="Gene3D" id="2.10.150.10">
    <property type="entry name" value="Urease, beta subunit"/>
    <property type="match status" value="1"/>
</dbReference>
<feature type="binding site" evidence="9">
    <location>
        <position position="540"/>
    </location>
    <ligand>
        <name>substrate</name>
    </ligand>
</feature>
<organism evidence="11 12">
    <name type="scientific">Cyclotella cryptica</name>
    <dbReference type="NCBI Taxonomy" id="29204"/>
    <lineage>
        <taxon>Eukaryota</taxon>
        <taxon>Sar</taxon>
        <taxon>Stramenopiles</taxon>
        <taxon>Ochrophyta</taxon>
        <taxon>Bacillariophyta</taxon>
        <taxon>Coscinodiscophyceae</taxon>
        <taxon>Thalassiosirophycidae</taxon>
        <taxon>Stephanodiscales</taxon>
        <taxon>Stephanodiscaceae</taxon>
        <taxon>Cyclotella</taxon>
    </lineage>
</organism>
<evidence type="ECO:0000256" key="2">
    <source>
        <dbReference type="ARBA" id="ARBA00012934"/>
    </source>
</evidence>
<feature type="binding site" evidence="7">
    <location>
        <position position="567"/>
    </location>
    <ligand>
        <name>Ni(2+)</name>
        <dbReference type="ChEBI" id="CHEBI:49786"/>
        <label>2</label>
    </ligand>
</feature>
<feature type="binding site" evidence="7">
    <location>
        <position position="457"/>
    </location>
    <ligand>
        <name>Ni(2+)</name>
        <dbReference type="ChEBI" id="CHEBI:49786"/>
        <label>1</label>
    </ligand>
</feature>
<dbReference type="Pfam" id="PF00699">
    <property type="entry name" value="Urease_beta"/>
    <property type="match status" value="1"/>
</dbReference>
<evidence type="ECO:0000256" key="8">
    <source>
        <dbReference type="PIRSR" id="PIRSR611612-52"/>
    </source>
</evidence>
<dbReference type="AlphaFoldDB" id="A0ABD3P240"/>
<evidence type="ECO:0000256" key="1">
    <source>
        <dbReference type="ARBA" id="ARBA00004897"/>
    </source>
</evidence>
<dbReference type="HAMAP" id="MF_01953">
    <property type="entry name" value="Urease_alpha"/>
    <property type="match status" value="1"/>
</dbReference>
<dbReference type="Pfam" id="PF00449">
    <property type="entry name" value="Urease_alpha"/>
    <property type="match status" value="1"/>
</dbReference>
<dbReference type="Proteomes" id="UP001516023">
    <property type="component" value="Unassembled WGS sequence"/>
</dbReference>
<dbReference type="InterPro" id="IPR029754">
    <property type="entry name" value="Urease_Ni-bd"/>
</dbReference>
<dbReference type="SUPFAM" id="SSF51338">
    <property type="entry name" value="Composite domain of metallo-dependent hydrolases"/>
    <property type="match status" value="2"/>
</dbReference>
<keyword evidence="5 9" id="KW-0378">Hydrolase</keyword>
<feature type="binding site" evidence="7">
    <location>
        <position position="681"/>
    </location>
    <ligand>
        <name>Ni(2+)</name>
        <dbReference type="ChEBI" id="CHEBI:49786"/>
        <label>1</label>
    </ligand>
</feature>
<feature type="binding site" description="via carbamate group" evidence="7">
    <location>
        <position position="538"/>
    </location>
    <ligand>
        <name>Ni(2+)</name>
        <dbReference type="ChEBI" id="CHEBI:49786"/>
        <label>1</label>
    </ligand>
</feature>
<dbReference type="InterPro" id="IPR006680">
    <property type="entry name" value="Amidohydro-rel"/>
</dbReference>
<dbReference type="GO" id="GO:0046872">
    <property type="term" value="F:metal ion binding"/>
    <property type="evidence" value="ECO:0007669"/>
    <property type="project" value="UniProtKB-KW"/>
</dbReference>
<evidence type="ECO:0000256" key="5">
    <source>
        <dbReference type="ARBA" id="ARBA00022801"/>
    </source>
</evidence>
<keyword evidence="3 7" id="KW-0533">Nickel</keyword>
<feature type="active site" description="Proton donor" evidence="8 9">
    <location>
        <position position="641"/>
    </location>
</feature>
<dbReference type="InterPro" id="IPR011612">
    <property type="entry name" value="Urease_alpha_N_dom"/>
</dbReference>
<dbReference type="InterPro" id="IPR036463">
    <property type="entry name" value="Urease_gamma_sf"/>
</dbReference>
<dbReference type="InterPro" id="IPR005848">
    <property type="entry name" value="Urease_asu"/>
</dbReference>
<reference evidence="11 12" key="1">
    <citation type="journal article" date="2020" name="G3 (Bethesda)">
        <title>Improved Reference Genome for Cyclotella cryptica CCMP332, a Model for Cell Wall Morphogenesis, Salinity Adaptation, and Lipid Production in Diatoms (Bacillariophyta).</title>
        <authorList>
            <person name="Roberts W.R."/>
            <person name="Downey K.M."/>
            <person name="Ruck E.C."/>
            <person name="Traller J.C."/>
            <person name="Alverson A.J."/>
        </authorList>
    </citation>
    <scope>NUCLEOTIDE SEQUENCE [LARGE SCALE GENOMIC DNA]</scope>
    <source>
        <strain evidence="11 12">CCMP332</strain>
    </source>
</reference>
<dbReference type="PRINTS" id="PR01752">
    <property type="entry name" value="UREASE"/>
</dbReference>
<dbReference type="NCBIfam" id="TIGR00192">
    <property type="entry name" value="urease_beta"/>
    <property type="match status" value="1"/>
</dbReference>
<feature type="modified residue" description="N6-carboxylysine" evidence="6">
    <location>
        <position position="538"/>
    </location>
</feature>
<dbReference type="NCBIfam" id="NF009686">
    <property type="entry name" value="PRK13207.1"/>
    <property type="match status" value="1"/>
</dbReference>
<dbReference type="InterPro" id="IPR017950">
    <property type="entry name" value="Urease_AS"/>
</dbReference>
<proteinExistence type="inferred from homology"/>
<dbReference type="Gene3D" id="3.30.280.10">
    <property type="entry name" value="Urease, gamma-like subunit"/>
    <property type="match status" value="1"/>
</dbReference>
<dbReference type="InterPro" id="IPR036461">
    <property type="entry name" value="Urease_betasu_sf"/>
</dbReference>
<feature type="binding site" description="via carbamate group" evidence="7">
    <location>
        <position position="538"/>
    </location>
    <ligand>
        <name>Ni(2+)</name>
        <dbReference type="ChEBI" id="CHEBI:49786"/>
        <label>2</label>
    </ligand>
</feature>
<keyword evidence="12" id="KW-1185">Reference proteome</keyword>
<dbReference type="PROSITE" id="PS01120">
    <property type="entry name" value="UREASE_1"/>
    <property type="match status" value="1"/>
</dbReference>
<evidence type="ECO:0000256" key="7">
    <source>
        <dbReference type="PIRSR" id="PIRSR611612-51"/>
    </source>
</evidence>
<evidence type="ECO:0000313" key="12">
    <source>
        <dbReference type="Proteomes" id="UP001516023"/>
    </source>
</evidence>
<dbReference type="SUPFAM" id="SSF54111">
    <property type="entry name" value="Urease, gamma-subunit"/>
    <property type="match status" value="1"/>
</dbReference>
<evidence type="ECO:0000256" key="9">
    <source>
        <dbReference type="PROSITE-ProRule" id="PRU00700"/>
    </source>
</evidence>
<dbReference type="SUPFAM" id="SSF51556">
    <property type="entry name" value="Metallo-dependent hydrolases"/>
    <property type="match status" value="1"/>
</dbReference>
<comment type="pathway">
    <text evidence="1">Nitrogen metabolism; urea degradation; CO(2) and NH(3) from urea (urease route): step 1/1.</text>
</comment>
<dbReference type="GO" id="GO:0043419">
    <property type="term" value="P:urea catabolic process"/>
    <property type="evidence" value="ECO:0007669"/>
    <property type="project" value="UniProtKB-ARBA"/>
</dbReference>
<evidence type="ECO:0000256" key="6">
    <source>
        <dbReference type="PIRSR" id="PIRSR611612-50"/>
    </source>
</evidence>
<dbReference type="PANTHER" id="PTHR33569:SF1">
    <property type="entry name" value="UREASE"/>
    <property type="match status" value="1"/>
</dbReference>
<dbReference type="PROSITE" id="PS51368">
    <property type="entry name" value="UREASE_3"/>
    <property type="match status" value="1"/>
</dbReference>
<gene>
    <name evidence="11" type="ORF">HJC23_001308</name>
</gene>
<feature type="binding site" evidence="7">
    <location>
        <position position="593"/>
    </location>
    <ligand>
        <name>Ni(2+)</name>
        <dbReference type="ChEBI" id="CHEBI:49786"/>
        <label>2</label>
    </ligand>
</feature>
<dbReference type="Gene3D" id="2.30.40.10">
    <property type="entry name" value="Urease, subunit C, domain 1"/>
    <property type="match status" value="1"/>
</dbReference>
<dbReference type="NCBIfam" id="TIGR00193">
    <property type="entry name" value="urease_gam"/>
    <property type="match status" value="1"/>
</dbReference>
<dbReference type="InterPro" id="IPR002019">
    <property type="entry name" value="Urease_beta-like"/>
</dbReference>
<dbReference type="InterPro" id="IPR011059">
    <property type="entry name" value="Metal-dep_hydrolase_composite"/>
</dbReference>
<sequence length="897" mass="96154">MHRLVTAGRSRLTRPTGPTRRLHLTPRETDHLLLHNAGRLAQHRLARGLKLNVVESRALIAMQMMELIRNGSQRTVGDIQRDGRISTLMSIGGQLLGRNQVMAHVPQLVREVQIEATFPDGTKLLTIHDPIGNEDGDLALALEGSFLPVPDVSVFKTEADADREEEGSMCPGQVLVSPSLGEIEINKPADLSPEEGESSLPHLIEIPVTNTGDRPIQVGSHYPFLETNPALQFDRRLSLGRRLNVPSGASVRFEPGETKTVTLVQLGGKQNVVCGNGLTGGIATPDKWPDIERKMDGKFGNAPLQGVQVPEGKPYTISRLAYADAYGPTTGDRILLGDTSLLARIEKDHTHYGDECKFGGGKSLREGMGQMTSVSASLALDTVITNAIIVDAKLGIVKADIGIKGNKIHNIGKAGNPDTMNNVTLTPGKEMIVGPTTDVIAGEKMIVTAGGVDTHIHFICPQQCDEAIASGVTTMFGGGTGPSAGTSATTCTPGPGHVEMMLRATDDLPLNFGFSGKGNTSDANSLKDVLRAGAAGFKLHEDWGTTPSAIDACLKLADEHDVQITIHTDTLNESGYVDDTLRAIGGRTIHAYHTEGAGGGHAPDIMKIVKEGNVLPSSTNPTRPFTRNTIDEHLDMLMVCHHLDPSIPEDVAFAESRIRPETIAAEDILHDLGALSMISSDSQAMGRVGEVITRTWQTADKMKKQLGPLEEDASKANPDGPDDNERILRYVAKYTINPAIAHGMSHLIGSVEPGKLADLVLWKTSTFGAKPEMVIKGGTIAWAQMGDPNASIPTPQPVYMRPMFGARPRVAGDGGGTCIAFVSEMAVASGVRDRLSLGKEVAAVVGTRNVSKADMVRNYSTPDVSINPETFEVVADGKRLWCDPLDKVPLAQRYFFF</sequence>
<feature type="binding site" evidence="7">
    <location>
        <position position="455"/>
    </location>
    <ligand>
        <name>Ni(2+)</name>
        <dbReference type="ChEBI" id="CHEBI:49786"/>
        <label>1</label>
    </ligand>
</feature>
<dbReference type="PROSITE" id="PS00145">
    <property type="entry name" value="UREASE_2"/>
    <property type="match status" value="1"/>
</dbReference>
<evidence type="ECO:0000256" key="4">
    <source>
        <dbReference type="ARBA" id="ARBA00022723"/>
    </source>
</evidence>
<dbReference type="Gene3D" id="3.20.20.140">
    <property type="entry name" value="Metal-dependent hydrolases"/>
    <property type="match status" value="1"/>
</dbReference>
<dbReference type="EMBL" id="JABMIG020000301">
    <property type="protein sequence ID" value="KAL3781963.1"/>
    <property type="molecule type" value="Genomic_DNA"/>
</dbReference>
<feature type="domain" description="Urease" evidence="10">
    <location>
        <begin position="450"/>
        <end position="897"/>
    </location>
</feature>
<dbReference type="InterPro" id="IPR050069">
    <property type="entry name" value="Urease_subunit"/>
</dbReference>
<accession>A0ABD3P240</accession>
<dbReference type="CDD" id="cd00390">
    <property type="entry name" value="Urease_gamma"/>
    <property type="match status" value="1"/>
</dbReference>
<dbReference type="PANTHER" id="PTHR33569">
    <property type="entry name" value="UREASE"/>
    <property type="match status" value="1"/>
</dbReference>
<dbReference type="EC" id="3.5.1.5" evidence="2"/>
<protein>
    <recommendedName>
        <fullName evidence="2">urease</fullName>
        <ecNumber evidence="2">3.5.1.5</ecNumber>
    </recommendedName>
</protein>
<evidence type="ECO:0000259" key="10">
    <source>
        <dbReference type="PROSITE" id="PS51368"/>
    </source>
</evidence>
<keyword evidence="4 7" id="KW-0479">Metal-binding</keyword>
<name>A0ABD3P240_9STRA</name>
<comment type="PTM">
    <text evidence="6">Carbamylation allows a single lysine to coordinate two nickel ions.</text>
</comment>
<evidence type="ECO:0000256" key="3">
    <source>
        <dbReference type="ARBA" id="ARBA00022596"/>
    </source>
</evidence>
<dbReference type="Pfam" id="PF00547">
    <property type="entry name" value="Urease_gamma"/>
    <property type="match status" value="1"/>
</dbReference>
<dbReference type="CDD" id="cd00375">
    <property type="entry name" value="Urease_alpha"/>
    <property type="match status" value="1"/>
</dbReference>
<dbReference type="InterPro" id="IPR032466">
    <property type="entry name" value="Metal_Hydrolase"/>
</dbReference>
<dbReference type="SUPFAM" id="SSF51278">
    <property type="entry name" value="Urease, beta-subunit"/>
    <property type="match status" value="1"/>
</dbReference>
<dbReference type="InterPro" id="IPR002026">
    <property type="entry name" value="Urease_gamma/gamma-beta_su"/>
</dbReference>